<evidence type="ECO:0000259" key="6">
    <source>
        <dbReference type="PROSITE" id="PS50928"/>
    </source>
</evidence>
<keyword evidence="2 5" id="KW-0812">Transmembrane</keyword>
<organism evidence="7 8">
    <name type="scientific">Haloferula chungangensis</name>
    <dbReference type="NCBI Taxonomy" id="1048331"/>
    <lineage>
        <taxon>Bacteria</taxon>
        <taxon>Pseudomonadati</taxon>
        <taxon>Verrucomicrobiota</taxon>
        <taxon>Verrucomicrobiia</taxon>
        <taxon>Verrucomicrobiales</taxon>
        <taxon>Verrucomicrobiaceae</taxon>
        <taxon>Haloferula</taxon>
    </lineage>
</organism>
<evidence type="ECO:0000256" key="1">
    <source>
        <dbReference type="ARBA" id="ARBA00004651"/>
    </source>
</evidence>
<dbReference type="Pfam" id="PF00528">
    <property type="entry name" value="BPD_transp_1"/>
    <property type="match status" value="1"/>
</dbReference>
<gene>
    <name evidence="7" type="ORF">ACFQY0_07360</name>
</gene>
<dbReference type="PROSITE" id="PS50928">
    <property type="entry name" value="ABC_TM1"/>
    <property type="match status" value="1"/>
</dbReference>
<feature type="transmembrane region" description="Helical" evidence="5">
    <location>
        <begin position="332"/>
        <end position="354"/>
    </location>
</feature>
<keyword evidence="3 5" id="KW-1133">Transmembrane helix</keyword>
<dbReference type="InterPro" id="IPR035906">
    <property type="entry name" value="MetI-like_sf"/>
</dbReference>
<name>A0ABW2L3Q4_9BACT</name>
<keyword evidence="8" id="KW-1185">Reference proteome</keyword>
<comment type="caution">
    <text evidence="7">The sequence shown here is derived from an EMBL/GenBank/DDBJ whole genome shotgun (WGS) entry which is preliminary data.</text>
</comment>
<dbReference type="CDD" id="cd06261">
    <property type="entry name" value="TM_PBP2"/>
    <property type="match status" value="1"/>
</dbReference>
<feature type="transmembrane region" description="Helical" evidence="5">
    <location>
        <begin position="366"/>
        <end position="384"/>
    </location>
</feature>
<feature type="transmembrane region" description="Helical" evidence="5">
    <location>
        <begin position="493"/>
        <end position="515"/>
    </location>
</feature>
<dbReference type="InterPro" id="IPR000515">
    <property type="entry name" value="MetI-like"/>
</dbReference>
<dbReference type="RefSeq" id="WP_379710878.1">
    <property type="nucleotide sequence ID" value="NZ_JBHTBS010000003.1"/>
</dbReference>
<evidence type="ECO:0000256" key="4">
    <source>
        <dbReference type="ARBA" id="ARBA00023136"/>
    </source>
</evidence>
<keyword evidence="4 5" id="KW-0472">Membrane</keyword>
<evidence type="ECO:0000256" key="5">
    <source>
        <dbReference type="RuleBase" id="RU363032"/>
    </source>
</evidence>
<proteinExistence type="inferred from homology"/>
<dbReference type="EMBL" id="JBHTBS010000003">
    <property type="protein sequence ID" value="MFC7336991.1"/>
    <property type="molecule type" value="Genomic_DNA"/>
</dbReference>
<accession>A0ABW2L3Q4</accession>
<dbReference type="PANTHER" id="PTHR30325:SF0">
    <property type="entry name" value="INNER MEMBRANE ABC TRANSPORTER PERMEASE PROTEIN YEJE"/>
    <property type="match status" value="1"/>
</dbReference>
<sequence length="531" mass="59252">MNFPRKLGVLLIVAAVLAMVSNHFGYALPSLRWLYSFIATPEQILDAEVKSYWFGEVNWPWLREHQGDVIGHVLCAVMTLAGVILIVRGKGFHWNPLTIRKMSRFKSIGRGYSSLKLLIVLIVIALLDQALVGKQALVVRHDGKWSFPAFEKRIHLENEYGGESAEEVDFRELKKRFKTDYPDSLIVMPPVPWDQSFDSDEKVTKDLVLINGVIHEASGNKPFNGFAVAFQEKNRDLKVRSGRIRNGLLAGPAQVYDEAGELAGREEWAGGTRTSTSLKGDPEIVQGRWAQVIYAPLPPDLKSGHFLGTDSRGWDILAQLYGGMQVLFKASILYIILTYFFGITMGALMGYFGGVFDLVMQRVMEIMSNVPSLLVIMIIIANLGRDRVTLGTILLVFCIFSWIGIATYLRTATFKEKARDYVNAARVIGAPTHRVIFRHILPNVVATIVTLIPFSVSSVITSLTALDFLGFGLPDRYPSWGRLLSDGVSNLSSPWIVSSVFAMLVLVLLLVTFVGEAIREAFDPRTFTTYQ</sequence>
<feature type="transmembrane region" description="Helical" evidence="5">
    <location>
        <begin position="108"/>
        <end position="127"/>
    </location>
</feature>
<evidence type="ECO:0000313" key="8">
    <source>
        <dbReference type="Proteomes" id="UP001596472"/>
    </source>
</evidence>
<feature type="transmembrane region" description="Helical" evidence="5">
    <location>
        <begin position="444"/>
        <end position="473"/>
    </location>
</feature>
<feature type="transmembrane region" description="Helical" evidence="5">
    <location>
        <begin position="390"/>
        <end position="409"/>
    </location>
</feature>
<comment type="similarity">
    <text evidence="5">Belongs to the binding-protein-dependent transport system permease family.</text>
</comment>
<dbReference type="SUPFAM" id="SSF161098">
    <property type="entry name" value="MetI-like"/>
    <property type="match status" value="1"/>
</dbReference>
<evidence type="ECO:0000256" key="3">
    <source>
        <dbReference type="ARBA" id="ARBA00022989"/>
    </source>
</evidence>
<evidence type="ECO:0000256" key="2">
    <source>
        <dbReference type="ARBA" id="ARBA00022692"/>
    </source>
</evidence>
<feature type="transmembrane region" description="Helical" evidence="5">
    <location>
        <begin position="69"/>
        <end position="87"/>
    </location>
</feature>
<dbReference type="Proteomes" id="UP001596472">
    <property type="component" value="Unassembled WGS sequence"/>
</dbReference>
<comment type="subcellular location">
    <subcellularLocation>
        <location evidence="1 5">Cell membrane</location>
        <topology evidence="1 5">Multi-pass membrane protein</topology>
    </subcellularLocation>
</comment>
<evidence type="ECO:0000313" key="7">
    <source>
        <dbReference type="EMBL" id="MFC7336991.1"/>
    </source>
</evidence>
<dbReference type="PANTHER" id="PTHR30325">
    <property type="entry name" value="MEMBRANE COMPONENT OF ABC TRANSPORTER"/>
    <property type="match status" value="1"/>
</dbReference>
<dbReference type="Gene3D" id="1.10.3720.10">
    <property type="entry name" value="MetI-like"/>
    <property type="match status" value="1"/>
</dbReference>
<keyword evidence="5" id="KW-0813">Transport</keyword>
<feature type="domain" description="ABC transmembrane type-1" evidence="6">
    <location>
        <begin position="328"/>
        <end position="515"/>
    </location>
</feature>
<reference evidence="8" key="1">
    <citation type="journal article" date="2019" name="Int. J. Syst. Evol. Microbiol.">
        <title>The Global Catalogue of Microorganisms (GCM) 10K type strain sequencing project: providing services to taxonomists for standard genome sequencing and annotation.</title>
        <authorList>
            <consortium name="The Broad Institute Genomics Platform"/>
            <consortium name="The Broad Institute Genome Sequencing Center for Infectious Disease"/>
            <person name="Wu L."/>
            <person name="Ma J."/>
        </authorList>
    </citation>
    <scope>NUCLEOTIDE SEQUENCE [LARGE SCALE GENOMIC DNA]</scope>
    <source>
        <strain evidence="8">CGMCC 4.1467</strain>
    </source>
</reference>
<protein>
    <submittedName>
        <fullName evidence="7">ABC transporter permease subunit</fullName>
    </submittedName>
</protein>